<dbReference type="InterPro" id="IPR029044">
    <property type="entry name" value="Nucleotide-diphossugar_trans"/>
</dbReference>
<protein>
    <submittedName>
        <fullName evidence="4">Glycosyl transferase 2 family protein</fullName>
    </submittedName>
    <submittedName>
        <fullName evidence="5">Glycosyltransferase family 2 protein</fullName>
    </submittedName>
</protein>
<dbReference type="Proteomes" id="UP000029590">
    <property type="component" value="Unassembled WGS sequence"/>
</dbReference>
<sequence length="302" mass="33528">MSGSVPMPPRVGAVVVFYRPDAACVARANRLAANLHCVVVDNSETVADAVALGLDPAIEYLPNGENLGIALALNQGVERLIEQGFTMAMLFDQDSEPTSKLLGELPAAVAAADTTQRPVALGGPAYEDARLRGVAPFVRFGWGRFRRIAPMGEVPIDVDFLITSGSCVNLRYWREIGPMDAALFIDFVDLEWCVRAKRAGYRVIGVPWLRLSHELGGEPVRVLGRNYPMHGPIRHYYQFRNIVALAMRGSMPLSWKTAELVKLPVRIAIYCLFPDRRREHVRMAWQGFVDGLRGRLGAYRPR</sequence>
<dbReference type="KEGG" id="bgo:BM43_2173"/>
<dbReference type="PANTHER" id="PTHR43179">
    <property type="entry name" value="RHAMNOSYLTRANSFERASE WBBL"/>
    <property type="match status" value="1"/>
</dbReference>
<dbReference type="PANTHER" id="PTHR43179:SF12">
    <property type="entry name" value="GALACTOFURANOSYLTRANSFERASE GLFT2"/>
    <property type="match status" value="1"/>
</dbReference>
<dbReference type="EMBL" id="CP104214">
    <property type="protein sequence ID" value="UWX70944.1"/>
    <property type="molecule type" value="Genomic_DNA"/>
</dbReference>
<reference evidence="4 6" key="1">
    <citation type="submission" date="2014-04" db="EMBL/GenBank/DDBJ databases">
        <authorList>
            <person name="Bishop-Lilly K.A."/>
            <person name="Broomall S.M."/>
            <person name="Chain P.S."/>
            <person name="Chertkov O."/>
            <person name="Coyne S.R."/>
            <person name="Daligault H.E."/>
            <person name="Davenport K.W."/>
            <person name="Erkkila T."/>
            <person name="Frey K.G."/>
            <person name="Gibbons H.S."/>
            <person name="Gu W."/>
            <person name="Jaissle J."/>
            <person name="Johnson S.L."/>
            <person name="Koroleva G.I."/>
            <person name="Ladner J.T."/>
            <person name="Lo C.-C."/>
            <person name="Minogue T.D."/>
            <person name="Munk C."/>
            <person name="Palacios G.F."/>
            <person name="Redden C.L."/>
            <person name="Rosenzweig C.N."/>
            <person name="Scholz M.B."/>
            <person name="Teshima H."/>
            <person name="Xu Y."/>
        </authorList>
    </citation>
    <scope>NUCLEOTIDE SEQUENCE [LARGE SCALE GENOMIC DNA]</scope>
    <source>
        <strain evidence="4">Gladioli</strain>
        <strain evidence="6">gladioli</strain>
    </source>
</reference>
<dbReference type="Gene3D" id="3.90.550.10">
    <property type="entry name" value="Spore Coat Polysaccharide Biosynthesis Protein SpsA, Chain A"/>
    <property type="match status" value="1"/>
</dbReference>
<reference evidence="5" key="2">
    <citation type="submission" date="2022-09" db="EMBL/GenBank/DDBJ databases">
        <title>Genomic of Burkholderia gladioli.</title>
        <authorList>
            <person name="Wu H."/>
        </authorList>
    </citation>
    <scope>NUCLEOTIDE SEQUENCE</scope>
    <source>
        <strain evidence="5">ZN-S4</strain>
    </source>
</reference>
<evidence type="ECO:0000256" key="3">
    <source>
        <dbReference type="ARBA" id="ARBA00022679"/>
    </source>
</evidence>
<dbReference type="AlphaFoldDB" id="A0AAW3F7M9"/>
<dbReference type="SUPFAM" id="SSF53448">
    <property type="entry name" value="Nucleotide-diphospho-sugar transferases"/>
    <property type="match status" value="1"/>
</dbReference>
<dbReference type="EMBL" id="JPGG01000015">
    <property type="protein sequence ID" value="KGC16291.1"/>
    <property type="molecule type" value="Genomic_DNA"/>
</dbReference>
<evidence type="ECO:0000313" key="5">
    <source>
        <dbReference type="EMBL" id="UWX70944.1"/>
    </source>
</evidence>
<name>A0AAW3F7M9_BURGA</name>
<evidence type="ECO:0000313" key="4">
    <source>
        <dbReference type="EMBL" id="KGC16291.1"/>
    </source>
</evidence>
<comment type="similarity">
    <text evidence="1">Belongs to the glycosyltransferase 2 family.</text>
</comment>
<proteinExistence type="inferred from homology"/>
<evidence type="ECO:0000313" key="6">
    <source>
        <dbReference type="Proteomes" id="UP000029590"/>
    </source>
</evidence>
<dbReference type="GO" id="GO:0016757">
    <property type="term" value="F:glycosyltransferase activity"/>
    <property type="evidence" value="ECO:0007669"/>
    <property type="project" value="UniProtKB-KW"/>
</dbReference>
<accession>A0AAW3F7M9</accession>
<evidence type="ECO:0000256" key="2">
    <source>
        <dbReference type="ARBA" id="ARBA00022676"/>
    </source>
</evidence>
<dbReference type="CDD" id="cd02526">
    <property type="entry name" value="GT2_RfbF_like"/>
    <property type="match status" value="1"/>
</dbReference>
<organism evidence="4 6">
    <name type="scientific">Burkholderia gladioli</name>
    <name type="common">Pseudomonas marginata</name>
    <name type="synonym">Phytomonas marginata</name>
    <dbReference type="NCBI Taxonomy" id="28095"/>
    <lineage>
        <taxon>Bacteria</taxon>
        <taxon>Pseudomonadati</taxon>
        <taxon>Pseudomonadota</taxon>
        <taxon>Betaproteobacteria</taxon>
        <taxon>Burkholderiales</taxon>
        <taxon>Burkholderiaceae</taxon>
        <taxon>Burkholderia</taxon>
    </lineage>
</organism>
<keyword evidence="2" id="KW-0328">Glycosyltransferase</keyword>
<keyword evidence="3 4" id="KW-0808">Transferase</keyword>
<gene>
    <name evidence="4" type="ORF">DM48_3469</name>
    <name evidence="5" type="ORF">NYZ96_04005</name>
</gene>
<evidence type="ECO:0000256" key="1">
    <source>
        <dbReference type="ARBA" id="ARBA00006739"/>
    </source>
</evidence>
<dbReference type="Proteomes" id="UP001059745">
    <property type="component" value="Chromosome 1"/>
</dbReference>